<proteinExistence type="predicted"/>
<dbReference type="EMBL" id="SRZB01000040">
    <property type="protein sequence ID" value="TGX97055.1"/>
    <property type="molecule type" value="Genomic_DNA"/>
</dbReference>
<keyword evidence="2" id="KW-1185">Reference proteome</keyword>
<comment type="caution">
    <text evidence="1">The sequence shown here is derived from an EMBL/GenBank/DDBJ whole genome shotgun (WGS) entry which is preliminary data.</text>
</comment>
<evidence type="ECO:0000313" key="1">
    <source>
        <dbReference type="EMBL" id="TGX97055.1"/>
    </source>
</evidence>
<name>A0AC61QWE4_9FIRM</name>
<keyword evidence="1" id="KW-0378">Hydrolase</keyword>
<organism evidence="1 2">
    <name type="scientific">Hominisplanchenecus murintestinalis</name>
    <dbReference type="NCBI Taxonomy" id="2941517"/>
    <lineage>
        <taxon>Bacteria</taxon>
        <taxon>Bacillati</taxon>
        <taxon>Bacillota</taxon>
        <taxon>Clostridia</taxon>
        <taxon>Lachnospirales</taxon>
        <taxon>Lachnospiraceae</taxon>
        <taxon>Hominisplanchenecus</taxon>
    </lineage>
</organism>
<gene>
    <name evidence="1" type="ORF">E5357_14030</name>
</gene>
<sequence>MKYVVLNVVLICLLLSLTGCGADKKAGRENRAGSGQEGEAVYQGEGADFMQAGKSDDKPYTADTKMSEVISEPLFGDYGRLIFPTDSGYFSGNTLGTLKLTWYSNIDPEKNVEIANYMKDHAAKGEAIFYDIYTDEEKEDDPDKKDTGLFFFKGSPGEKFAICNAGGGFAYVGAMQDSFPHALELSKKGYNAFALIYRPGAQTACEDLARAVSFIFEHAKELEVDTGGYSLWGGSAGARMAAWLGSYGPAAFGGDDLPKPGAVIMQYTGHNDYTENDPPTYVCVGENDGIADWRTMENRLEHLAASGIPTEFHKYPGLGHGFGLGTGTAAEGWIEDAVSFWETQTKY</sequence>
<reference evidence="1" key="1">
    <citation type="submission" date="2019-04" db="EMBL/GenBank/DDBJ databases">
        <title>Microbes associate with the intestines of laboratory mice.</title>
        <authorList>
            <person name="Navarre W."/>
            <person name="Wong E."/>
            <person name="Huang K."/>
            <person name="Tropini C."/>
            <person name="Ng K."/>
            <person name="Yu B."/>
        </authorList>
    </citation>
    <scope>NUCLEOTIDE SEQUENCE</scope>
    <source>
        <strain evidence="1">NM72_1-8</strain>
    </source>
</reference>
<accession>A0AC61QWE4</accession>
<evidence type="ECO:0000313" key="2">
    <source>
        <dbReference type="Proteomes" id="UP000307720"/>
    </source>
</evidence>
<dbReference type="Proteomes" id="UP000307720">
    <property type="component" value="Unassembled WGS sequence"/>
</dbReference>
<protein>
    <submittedName>
        <fullName evidence="1">Alpha/beta hydrolase</fullName>
    </submittedName>
</protein>